<proteinExistence type="predicted"/>
<dbReference type="Proteomes" id="UP001206067">
    <property type="component" value="Unassembled WGS sequence"/>
</dbReference>
<accession>A0ABT1XP77</accession>
<protein>
    <recommendedName>
        <fullName evidence="3">Helix-turn-helix domain-containing protein</fullName>
    </recommendedName>
</protein>
<evidence type="ECO:0000313" key="1">
    <source>
        <dbReference type="EMBL" id="MCR2833465.1"/>
    </source>
</evidence>
<evidence type="ECO:0000313" key="2">
    <source>
        <dbReference type="Proteomes" id="UP001206067"/>
    </source>
</evidence>
<gene>
    <name evidence="1" type="ORF">NSO95_05880</name>
</gene>
<dbReference type="EMBL" id="JANKHH010000003">
    <property type="protein sequence ID" value="MCR2833465.1"/>
    <property type="molecule type" value="Genomic_DNA"/>
</dbReference>
<dbReference type="RefSeq" id="WP_257595229.1">
    <property type="nucleotide sequence ID" value="NZ_JANKHH010000003.1"/>
</dbReference>
<keyword evidence="2" id="KW-1185">Reference proteome</keyword>
<sequence>MKKPSQAEKLRRLLADGAWHSTPEIQQVVYGGDHLGTARIASRVNDLRNKGCEISGRRDEDNRSIYWYRMSAKPKPRVEYVNIGGVMHARVVADG</sequence>
<reference evidence="1 2" key="1">
    <citation type="submission" date="2022-08" db="EMBL/GenBank/DDBJ databases">
        <title>Polyphasic taxonomy analysis of Qipengyuania sp.RS5-5.</title>
        <authorList>
            <person name="Xamxidin M."/>
            <person name="Wu M."/>
        </authorList>
    </citation>
    <scope>NUCLEOTIDE SEQUENCE [LARGE SCALE GENOMIC DNA]</scope>
    <source>
        <strain evidence="1 2">RS5-5</strain>
    </source>
</reference>
<name>A0ABT1XP77_9SPHN</name>
<evidence type="ECO:0008006" key="3">
    <source>
        <dbReference type="Google" id="ProtNLM"/>
    </source>
</evidence>
<organism evidence="1 2">
    <name type="scientific">Parerythrobacter lacustris</name>
    <dbReference type="NCBI Taxonomy" id="2969984"/>
    <lineage>
        <taxon>Bacteria</taxon>
        <taxon>Pseudomonadati</taxon>
        <taxon>Pseudomonadota</taxon>
        <taxon>Alphaproteobacteria</taxon>
        <taxon>Sphingomonadales</taxon>
        <taxon>Erythrobacteraceae</taxon>
        <taxon>Parerythrobacter</taxon>
    </lineage>
</organism>
<comment type="caution">
    <text evidence="1">The sequence shown here is derived from an EMBL/GenBank/DDBJ whole genome shotgun (WGS) entry which is preliminary data.</text>
</comment>